<accession>A0AAD3SNZ2</accession>
<evidence type="ECO:0000256" key="5">
    <source>
        <dbReference type="ARBA" id="ARBA00022970"/>
    </source>
</evidence>
<reference evidence="10" key="1">
    <citation type="submission" date="2023-05" db="EMBL/GenBank/DDBJ databases">
        <title>Nepenthes gracilis genome sequencing.</title>
        <authorList>
            <person name="Fukushima K."/>
        </authorList>
    </citation>
    <scope>NUCLEOTIDE SEQUENCE</scope>
    <source>
        <strain evidence="10">SING2019-196</strain>
    </source>
</reference>
<dbReference type="GO" id="GO:0006865">
    <property type="term" value="P:amino acid transport"/>
    <property type="evidence" value="ECO:0007669"/>
    <property type="project" value="UniProtKB-KW"/>
</dbReference>
<dbReference type="AlphaFoldDB" id="A0AAD3SNZ2"/>
<comment type="caution">
    <text evidence="10">The sequence shown here is derived from an EMBL/GenBank/DDBJ whole genome shotgun (WGS) entry which is preliminary data.</text>
</comment>
<dbReference type="PANTHER" id="PTHR33228:SF77">
    <property type="entry name" value="PROTEIN GLUTAMINE DUMPER 2"/>
    <property type="match status" value="1"/>
</dbReference>
<evidence type="ECO:0000256" key="2">
    <source>
        <dbReference type="ARBA" id="ARBA00009977"/>
    </source>
</evidence>
<feature type="region of interest" description="Disordered" evidence="8">
    <location>
        <begin position="1"/>
        <end position="26"/>
    </location>
</feature>
<feature type="transmembrane region" description="Helical" evidence="9">
    <location>
        <begin position="35"/>
        <end position="58"/>
    </location>
</feature>
<organism evidence="10 11">
    <name type="scientific">Nepenthes gracilis</name>
    <name type="common">Slender pitcher plant</name>
    <dbReference type="NCBI Taxonomy" id="150966"/>
    <lineage>
        <taxon>Eukaryota</taxon>
        <taxon>Viridiplantae</taxon>
        <taxon>Streptophyta</taxon>
        <taxon>Embryophyta</taxon>
        <taxon>Tracheophyta</taxon>
        <taxon>Spermatophyta</taxon>
        <taxon>Magnoliopsida</taxon>
        <taxon>eudicotyledons</taxon>
        <taxon>Gunneridae</taxon>
        <taxon>Pentapetalae</taxon>
        <taxon>Caryophyllales</taxon>
        <taxon>Nepenthaceae</taxon>
        <taxon>Nepenthes</taxon>
    </lineage>
</organism>
<evidence type="ECO:0000313" key="10">
    <source>
        <dbReference type="EMBL" id="GMH13796.1"/>
    </source>
</evidence>
<evidence type="ECO:0000256" key="6">
    <source>
        <dbReference type="ARBA" id="ARBA00022989"/>
    </source>
</evidence>
<dbReference type="InterPro" id="IPR040359">
    <property type="entry name" value="GDU"/>
</dbReference>
<dbReference type="GO" id="GO:0080143">
    <property type="term" value="P:regulation of amino acid export"/>
    <property type="evidence" value="ECO:0007669"/>
    <property type="project" value="InterPro"/>
</dbReference>
<sequence length="91" mass="9559">MRTGGTFNTALAVSPSQPQLQTTKHSPLNSPVPNLFGGLAAMLGLTAFALLILGCSYWKLSGYLDSNDADMDVEASADAKANDGLKLLENM</sequence>
<evidence type="ECO:0000256" key="8">
    <source>
        <dbReference type="SAM" id="MobiDB-lite"/>
    </source>
</evidence>
<keyword evidence="4 9" id="KW-0812">Transmembrane</keyword>
<dbReference type="GO" id="GO:0016020">
    <property type="term" value="C:membrane"/>
    <property type="evidence" value="ECO:0007669"/>
    <property type="project" value="UniProtKB-SubCell"/>
</dbReference>
<evidence type="ECO:0000313" key="11">
    <source>
        <dbReference type="Proteomes" id="UP001279734"/>
    </source>
</evidence>
<keyword evidence="5" id="KW-0029">Amino-acid transport</keyword>
<evidence type="ECO:0000256" key="4">
    <source>
        <dbReference type="ARBA" id="ARBA00022692"/>
    </source>
</evidence>
<evidence type="ECO:0000256" key="3">
    <source>
        <dbReference type="ARBA" id="ARBA00022448"/>
    </source>
</evidence>
<keyword evidence="6 9" id="KW-1133">Transmembrane helix</keyword>
<protein>
    <submittedName>
        <fullName evidence="10">Uncharacterized protein</fullName>
    </submittedName>
</protein>
<name>A0AAD3SNZ2_NEPGR</name>
<comment type="subcellular location">
    <subcellularLocation>
        <location evidence="1">Membrane</location>
        <topology evidence="1">Single-pass membrane protein</topology>
    </subcellularLocation>
</comment>
<dbReference type="PANTHER" id="PTHR33228">
    <property type="entry name" value="PROTEIN GLUTAMINE DUMPER 4-RELATED"/>
    <property type="match status" value="1"/>
</dbReference>
<evidence type="ECO:0000256" key="1">
    <source>
        <dbReference type="ARBA" id="ARBA00004167"/>
    </source>
</evidence>
<evidence type="ECO:0000256" key="9">
    <source>
        <dbReference type="SAM" id="Phobius"/>
    </source>
</evidence>
<evidence type="ECO:0000256" key="7">
    <source>
        <dbReference type="ARBA" id="ARBA00023136"/>
    </source>
</evidence>
<keyword evidence="11" id="KW-1185">Reference proteome</keyword>
<dbReference type="Proteomes" id="UP001279734">
    <property type="component" value="Unassembled WGS sequence"/>
</dbReference>
<dbReference type="EMBL" id="BSYO01000013">
    <property type="protein sequence ID" value="GMH13796.1"/>
    <property type="molecule type" value="Genomic_DNA"/>
</dbReference>
<proteinExistence type="inferred from homology"/>
<gene>
    <name evidence="10" type="ORF">Nepgr_015637</name>
</gene>
<keyword evidence="3" id="KW-0813">Transport</keyword>
<keyword evidence="7 9" id="KW-0472">Membrane</keyword>
<comment type="similarity">
    <text evidence="2">Belongs to the GLUTAMINE DUMPER 1 (TC 9.B.60) family.</text>
</comment>